<dbReference type="EMBL" id="NIPR01000022">
    <property type="protein sequence ID" value="PMD70283.1"/>
    <property type="molecule type" value="Genomic_DNA"/>
</dbReference>
<comment type="caution">
    <text evidence="1">The sequence shown here is derived from an EMBL/GenBank/DDBJ whole genome shotgun (WGS) entry which is preliminary data.</text>
</comment>
<dbReference type="Proteomes" id="UP000235649">
    <property type="component" value="Unassembled WGS sequence"/>
</dbReference>
<evidence type="ECO:0000313" key="1">
    <source>
        <dbReference type="EMBL" id="PMD70283.1"/>
    </source>
</evidence>
<dbReference type="OrthoDB" id="2300997at2"/>
<dbReference type="RefSeq" id="WP_102196271.1">
    <property type="nucleotide sequence ID" value="NZ_NIPR01000022.1"/>
</dbReference>
<accession>A0A2N7AU10</accession>
<dbReference type="AlphaFoldDB" id="A0A2N7AU10"/>
<organism evidence="1 2">
    <name type="scientific">Companilactobacillus nuruki</name>
    <dbReference type="NCBI Taxonomy" id="1993540"/>
    <lineage>
        <taxon>Bacteria</taxon>
        <taxon>Bacillati</taxon>
        <taxon>Bacillota</taxon>
        <taxon>Bacilli</taxon>
        <taxon>Lactobacillales</taxon>
        <taxon>Lactobacillaceae</taxon>
        <taxon>Companilactobacillus</taxon>
    </lineage>
</organism>
<evidence type="ECO:0000313" key="2">
    <source>
        <dbReference type="Proteomes" id="UP000235649"/>
    </source>
</evidence>
<proteinExistence type="predicted"/>
<name>A0A2N7AU10_9LACO</name>
<sequence length="101" mass="11219">MDIKSAVLESRKRDKETRNIKNKGFKGIAREAWVSDSIPGPRLILVSSRELGSKSNYCEMLSYGTGSVGYGPSWEPSFDDLAATDWFVTIMTKKIKLKGGD</sequence>
<keyword evidence="2" id="KW-1185">Reference proteome</keyword>
<reference evidence="1 2" key="1">
    <citation type="submission" date="2017-05" db="EMBL/GenBank/DDBJ databases">
        <title>Lactobacillus nurukis nov., sp. nov., isolated from nuruk.</title>
        <authorList>
            <person name="Kim S.-J."/>
        </authorList>
    </citation>
    <scope>NUCLEOTIDE SEQUENCE [LARGE SCALE GENOMIC DNA]</scope>
    <source>
        <strain evidence="1 2">SYF10-1a</strain>
    </source>
</reference>
<protein>
    <submittedName>
        <fullName evidence="1">Uncharacterized protein</fullName>
    </submittedName>
</protein>
<gene>
    <name evidence="1" type="ORF">CBP76_07265</name>
</gene>